<evidence type="ECO:0000313" key="1">
    <source>
        <dbReference type="EMBL" id="MCY0965156.1"/>
    </source>
</evidence>
<dbReference type="EMBL" id="JAPNOA010000024">
    <property type="protein sequence ID" value="MCY0965156.1"/>
    <property type="molecule type" value="Genomic_DNA"/>
</dbReference>
<proteinExistence type="predicted"/>
<name>A0A9X3EDG5_9GAMM</name>
<dbReference type="Proteomes" id="UP001150830">
    <property type="component" value="Unassembled WGS sequence"/>
</dbReference>
<dbReference type="RefSeq" id="WP_283173371.1">
    <property type="nucleotide sequence ID" value="NZ_JAPNOA010000024.1"/>
</dbReference>
<reference evidence="1" key="1">
    <citation type="submission" date="2022-11" db="EMBL/GenBank/DDBJ databases">
        <title>Parathalassolutuus dongxingensis gen. nov., sp. nov., a novel member of family Oceanospirillaceae isolated from a coastal shrimp pond in Guangxi, China.</title>
        <authorList>
            <person name="Chen H."/>
        </authorList>
    </citation>
    <scope>NUCLEOTIDE SEQUENCE</scope>
    <source>
        <strain evidence="1">G-43</strain>
    </source>
</reference>
<dbReference type="AlphaFoldDB" id="A0A9X3EDG5"/>
<protein>
    <submittedName>
        <fullName evidence="1">Uncharacterized protein</fullName>
    </submittedName>
</protein>
<organism evidence="1 2">
    <name type="scientific">Parathalassolituus penaei</name>
    <dbReference type="NCBI Taxonomy" id="2997323"/>
    <lineage>
        <taxon>Bacteria</taxon>
        <taxon>Pseudomonadati</taxon>
        <taxon>Pseudomonadota</taxon>
        <taxon>Gammaproteobacteria</taxon>
        <taxon>Oceanospirillales</taxon>
        <taxon>Oceanospirillaceae</taxon>
        <taxon>Parathalassolituus</taxon>
    </lineage>
</organism>
<keyword evidence="2" id="KW-1185">Reference proteome</keyword>
<accession>A0A9X3EDG5</accession>
<sequence>MSRNSHTLLLFNQNEELNRQCAVLFYKLSRGDRPDARRISNKLTLEVSRIWDEEWYRHRFAAKPGWIRLEFETARERHMPIRFLQRMFTAGLTGAVLETFHDQTCETSRCYFLQGALIDRDGFAAVLPDAAAICQQAFASDQMVYIDHPDSPIPLQFLNDAGEDTRRTDTEQVPRPRLIMNRDTLISPAS</sequence>
<comment type="caution">
    <text evidence="1">The sequence shown here is derived from an EMBL/GenBank/DDBJ whole genome shotgun (WGS) entry which is preliminary data.</text>
</comment>
<gene>
    <name evidence="1" type="ORF">OUO13_08165</name>
</gene>
<evidence type="ECO:0000313" key="2">
    <source>
        <dbReference type="Proteomes" id="UP001150830"/>
    </source>
</evidence>